<comment type="caution">
    <text evidence="2">The sequence shown here is derived from an EMBL/GenBank/DDBJ whole genome shotgun (WGS) entry which is preliminary data.</text>
</comment>
<proteinExistence type="predicted"/>
<evidence type="ECO:0000256" key="1">
    <source>
        <dbReference type="SAM" id="MobiDB-lite"/>
    </source>
</evidence>
<keyword evidence="3" id="KW-1185">Reference proteome</keyword>
<accession>A0ABN7NGF5</accession>
<evidence type="ECO:0000313" key="3">
    <source>
        <dbReference type="Proteomes" id="UP001153148"/>
    </source>
</evidence>
<dbReference type="Proteomes" id="UP001153148">
    <property type="component" value="Unassembled WGS sequence"/>
</dbReference>
<dbReference type="EMBL" id="CAJPIN010001913">
    <property type="protein sequence ID" value="CAG2054951.1"/>
    <property type="molecule type" value="Genomic_DNA"/>
</dbReference>
<gene>
    <name evidence="2" type="ORF">TPAB3V08_LOCUS1967</name>
</gene>
<feature type="region of interest" description="Disordered" evidence="1">
    <location>
        <begin position="1"/>
        <end position="23"/>
    </location>
</feature>
<dbReference type="Pfam" id="PF24569">
    <property type="entry name" value="CFAP161"/>
    <property type="match status" value="1"/>
</dbReference>
<protein>
    <submittedName>
        <fullName evidence="2">Uncharacterized protein</fullName>
    </submittedName>
</protein>
<sequence length="202" mass="21876">MACPPLSSDVAGGEGSTVSGTHSEDLAHKHYPPLYAVSLALPGEYVKFGSVVQMVAPDMPASRGGESGKLGMVLAGLVGEKEVDCIQHFVHGCALSASPLLTPCVRNAFIIHRLVSWTILSLCEEVKEGFGNQIDLCQDRGLNPGKIQTNPLWWPHGLRCNSRNRLATADRKSEQARAKVGRRDEWQIIMIGVLSAYQPDES</sequence>
<organism evidence="2 3">
    <name type="scientific">Timema podura</name>
    <name type="common">Walking stick</name>
    <dbReference type="NCBI Taxonomy" id="61482"/>
    <lineage>
        <taxon>Eukaryota</taxon>
        <taxon>Metazoa</taxon>
        <taxon>Ecdysozoa</taxon>
        <taxon>Arthropoda</taxon>
        <taxon>Hexapoda</taxon>
        <taxon>Insecta</taxon>
        <taxon>Pterygota</taxon>
        <taxon>Neoptera</taxon>
        <taxon>Polyneoptera</taxon>
        <taxon>Phasmatodea</taxon>
        <taxon>Timematodea</taxon>
        <taxon>Timematoidea</taxon>
        <taxon>Timematidae</taxon>
        <taxon>Timema</taxon>
    </lineage>
</organism>
<evidence type="ECO:0000313" key="2">
    <source>
        <dbReference type="EMBL" id="CAG2054951.1"/>
    </source>
</evidence>
<reference evidence="2" key="1">
    <citation type="submission" date="2021-03" db="EMBL/GenBank/DDBJ databases">
        <authorList>
            <person name="Tran Van P."/>
        </authorList>
    </citation>
    <scope>NUCLEOTIDE SEQUENCE</scope>
</reference>
<name>A0ABN7NGF5_TIMPD</name>
<dbReference type="InterPro" id="IPR055325">
    <property type="entry name" value="CF161"/>
</dbReference>